<protein>
    <submittedName>
        <fullName evidence="1">Uncharacterized protein</fullName>
    </submittedName>
</protein>
<proteinExistence type="predicted"/>
<evidence type="ECO:0000313" key="2">
    <source>
        <dbReference type="Proteomes" id="UP000230214"/>
    </source>
</evidence>
<organism evidence="1 2">
    <name type="scientific">candidate division WWE3 bacterium CG10_big_fil_rev_8_21_14_0_10_32_10</name>
    <dbReference type="NCBI Taxonomy" id="1975090"/>
    <lineage>
        <taxon>Bacteria</taxon>
        <taxon>Katanobacteria</taxon>
    </lineage>
</organism>
<dbReference type="EMBL" id="PCXU01000039">
    <property type="protein sequence ID" value="PIR43085.1"/>
    <property type="molecule type" value="Genomic_DNA"/>
</dbReference>
<sequence>MGPTRINFLTHQWRNIVLHNNGILKFRIGFADSIMFYGVSRKTSGMEFEPPYTEDIDVFLVIDKPPQTLTYFSQKYGNLIYAPEYRYASDQGGEIKVGIAQWVNKKDKPQIQTYTQDSPAVQVLEEAYQTVMQARNTFIDISTRNI</sequence>
<dbReference type="AlphaFoldDB" id="A0A2H0RB87"/>
<gene>
    <name evidence="1" type="ORF">COV24_04615</name>
</gene>
<dbReference type="Proteomes" id="UP000230214">
    <property type="component" value="Unassembled WGS sequence"/>
</dbReference>
<comment type="caution">
    <text evidence="1">The sequence shown here is derived from an EMBL/GenBank/DDBJ whole genome shotgun (WGS) entry which is preliminary data.</text>
</comment>
<reference evidence="1 2" key="1">
    <citation type="submission" date="2017-09" db="EMBL/GenBank/DDBJ databases">
        <title>Depth-based differentiation of microbial function through sediment-hosted aquifers and enrichment of novel symbionts in the deep terrestrial subsurface.</title>
        <authorList>
            <person name="Probst A.J."/>
            <person name="Ladd B."/>
            <person name="Jarett J.K."/>
            <person name="Geller-Mcgrath D.E."/>
            <person name="Sieber C.M."/>
            <person name="Emerson J.B."/>
            <person name="Anantharaman K."/>
            <person name="Thomas B.C."/>
            <person name="Malmstrom R."/>
            <person name="Stieglmeier M."/>
            <person name="Klingl A."/>
            <person name="Woyke T."/>
            <person name="Ryan C.M."/>
            <person name="Banfield J.F."/>
        </authorList>
    </citation>
    <scope>NUCLEOTIDE SEQUENCE [LARGE SCALE GENOMIC DNA]</scope>
    <source>
        <strain evidence="1">CG10_big_fil_rev_8_21_14_0_10_32_10</strain>
    </source>
</reference>
<accession>A0A2H0RB87</accession>
<name>A0A2H0RB87_UNCKA</name>
<evidence type="ECO:0000313" key="1">
    <source>
        <dbReference type="EMBL" id="PIR43085.1"/>
    </source>
</evidence>